<feature type="region of interest" description="Disordered" evidence="13">
    <location>
        <begin position="4079"/>
        <end position="4130"/>
    </location>
</feature>
<evidence type="ECO:0000256" key="12">
    <source>
        <dbReference type="PROSITE-ProRule" id="PRU00146"/>
    </source>
</evidence>
<evidence type="ECO:0000256" key="1">
    <source>
        <dbReference type="ARBA" id="ARBA00004123"/>
    </source>
</evidence>
<feature type="region of interest" description="Disordered" evidence="13">
    <location>
        <begin position="366"/>
        <end position="397"/>
    </location>
</feature>
<dbReference type="Gene3D" id="2.170.270.10">
    <property type="entry name" value="SET domain"/>
    <property type="match status" value="1"/>
</dbReference>
<feature type="region of interest" description="Disordered" evidence="13">
    <location>
        <begin position="2086"/>
        <end position="2107"/>
    </location>
</feature>
<evidence type="ECO:0000256" key="4">
    <source>
        <dbReference type="ARBA" id="ARBA00022691"/>
    </source>
</evidence>
<dbReference type="Proteomes" id="UP000054324">
    <property type="component" value="Unassembled WGS sequence"/>
</dbReference>
<dbReference type="InterPro" id="IPR001965">
    <property type="entry name" value="Znf_PHD"/>
</dbReference>
<feature type="compositionally biased region" description="Low complexity" evidence="13">
    <location>
        <begin position="3777"/>
        <end position="3797"/>
    </location>
</feature>
<keyword evidence="2" id="KW-0489">Methyltransferase</keyword>
<feature type="domain" description="Post-SET" evidence="16">
    <location>
        <begin position="4269"/>
        <end position="4285"/>
    </location>
</feature>
<feature type="compositionally biased region" description="Basic and acidic residues" evidence="13">
    <location>
        <begin position="1304"/>
        <end position="1325"/>
    </location>
</feature>
<feature type="compositionally biased region" description="Low complexity" evidence="13">
    <location>
        <begin position="433"/>
        <end position="445"/>
    </location>
</feature>
<dbReference type="PROSITE" id="PS50016">
    <property type="entry name" value="ZF_PHD_2"/>
    <property type="match status" value="1"/>
</dbReference>
<reference evidence="17 18" key="1">
    <citation type="submission" date="2013-11" db="EMBL/GenBank/DDBJ databases">
        <title>Opisthorchis viverrini - life in the bile duct.</title>
        <authorList>
            <person name="Young N.D."/>
            <person name="Nagarajan N."/>
            <person name="Lin S.J."/>
            <person name="Korhonen P.K."/>
            <person name="Jex A.R."/>
            <person name="Hall R.S."/>
            <person name="Safavi-Hemami H."/>
            <person name="Kaewkong W."/>
            <person name="Bertrand D."/>
            <person name="Gao S."/>
            <person name="Seet Q."/>
            <person name="Wongkham S."/>
            <person name="Teh B.T."/>
            <person name="Wongkham C."/>
            <person name="Intapan P.M."/>
            <person name="Maleewong W."/>
            <person name="Yang X."/>
            <person name="Hu M."/>
            <person name="Wang Z."/>
            <person name="Hofmann A."/>
            <person name="Sternberg P.W."/>
            <person name="Tan P."/>
            <person name="Wang J."/>
            <person name="Gasser R.B."/>
        </authorList>
    </citation>
    <scope>NUCLEOTIDE SEQUENCE [LARGE SCALE GENOMIC DNA]</scope>
</reference>
<sequence>MINYQYPDWSECQKIRHENGALRSECLPGSPVKETVPPDHNEGDTPSPVRQTPKRRKDDASSEQPSEFQPFTATLETPRKSQPGASVTETNSHFSTPGACVTDALVLPSGGMAARHRKGAIAERFLFFFFWVISVSRNSAPLPHRPVAYPSGVSPRDSDALVTIEQSAAPGSAVIISACRFCLRDPEGDEKLVRGTCLECRTLIRSFVQRSTRLDDLACLRDASCHLERPVSWVPTKDLLSKVRARRLQQEYGPPSEDWCDSCKVHHCLKLGARLADFCSKRDRPQSLLRSINLQRLEDPAFQHRSRERRVLEYLNLVSQDYAAFHQHVPTDSRPGSCASELDDMARFLDCLWVCPLYLPSREHLNSHEPSLEPPLDVVTDDVPTQPSTLPDRPTNKFPNMNFLDGNVAEMCPVQAESVMTPSSATSQQVHCSNSPSVSSPVASVEKPTTWDSFSDLESPKERKAPSPCLVGLPDPVIGPLLTEFRPSDRAPASSLSSSCDDHTEPSHKCPRSSLPSPKMHQHQPDLELPPLEKTQEQGTSGVTDVFGDAPSSQSPSQQLCEPAPAQRHLSSPPCEAVSATYNEAVVDKTVCALCTFREGCDPVDVCIRSGLARKLLRNSMYTVSLGPAQIRGRTCAFEANRSTVPRNPSVVGLPEQHTSETDHSTTFNTHVSPPSIVVADSEPPSCIELQKPNVSEQHITIEEQCLQETDNQSVENICTGTETTTTENRVAPMSPMLEVTKAPLETTTSVDNASARRPDDLEITNEFTESPAVKVDSKPVQLCAPEMPTTLRRPLDSHRITLLVCGPCVLQLRHAVKNLLDTFSTRHTDCVAQLMLRPDAFCSKRIAASEDKSESNYCLQNGVSSMCGSCYLYTNLQYLYKNLNTTLPAYTTTDVDFVLPVGGPLFLPHNSPSTDSKSFFERRIQTKLHQAESPEPLVCLCCRTRAEFLSMYEVRGPNIIICSGCLWTFKAGIGASNSAIMVKRMAGRLASAAAATDATVPLLSLANRRMLVDTARLALLISTPCTGECLKQAADPLWLTCPACTVRRCHRLLPLILPLHPAHWYRRRVKLLTRSTLLEDLDPRLMLPESETSVLGIRKHPHRYSLADVDYTASVIERWLMPPEPPADVEPCETLDSEMGHVSGVSSGEEDSVSFSGDEILTESSGFSTPSSISAFSNHESEYGGLSWWDGEEVLEPTGKSSPSGDVDSSETEPETDEVRAELVTVVPQKRKRKPSLKAAEVEADVINRKSSRISSKNVPPGESLALDTNSTLKPCEQPTVSEFDETPVSDKSAEKTFPIADGSDKPGSPKERTRQKSSAREPSRPPTSVEPHDGEPNDLVSNSEAKVPSVKRSGNPPERLIIHGKRKLKINHRFLDDYDGNIPCLTGQGRRIRDESCGSRGSNSSVSSRASGSSILTRRTYSSRASLLAQKRAHACLNNRGRTTVVSRSNAGSSKGHSNLLDDTPCPEEATNLSDRSVEEPSRVCGVGPRVKQISRPAIKSEESRYTTALSAMVHAARLAAVGAKVPGGTSPKHAALAATARSNVDDLSDTNQMEISSMPQDRSPTAVVGRSGFAQSLPDRCGQCPACCGLVQPCGICNNCRSLQEINKGGSEMKRRPCKELICFRRRPTHVNFKSGPRVKLPSNFPSTGSGPASSSHCQKASDFGEQQPHDFISPTKQQEAKWTHGTVSLLDTVPGLAQQLDCDAWVNQPINSRNGGAPKIRPKDFFKLPKRANQLEVFSSHPVTPIPGGDLGMRFSGQSFVDVGDVDEDRIRPVEGEVITSELAHHGGYAVVTTMASAPPKEICYACGSGGGQLLFCVSCAEPFHFYCVERQFRPRRKDHFICRNCTECKECHSPAADLRCIRCSGGYHPSCLSDYAPAQSGHRGNWICPHCTSCVHCGSKPLHKRQDAGTETGRPPNTGGCSRSMTAWSSEPNKCAACCSAEARGDICPECDRAYLPTTKQMIQCDTCQLWMHRTCTKLTDSHSRIPMSEKVENPCEPSSSFSCSTLPVPSCHATRREHEGWDTAMLPKSRQGKSRGRGRVRTVDLPVTDEYEWIARLSPGQLNKFVVNCKVCQNELNQRNRTDETQGQNTSTSNELTQRNLGDTDKLQALAHDTLLERMADLVTSCCRSSVTDSSSSTCTPPPPPPSAMHTSPHQSTVLSPTVFPPKKPSTAPDSRIPRIPQVDGIVDEDSDDGASPLLQSEGSTYMHIGAHASDVLFYEQNPQPLSDASSFCPLDTFGKPRRGPPNFIRKDKCRTERLRSSSGSSYVASSARLTPPPICANWVTESEVQRAWTTPKSSSVKRTRLTAHMGERARWPKWLEREFTDRKVRGSNPTSATRLPLSRLGRPDSIPALVPPSCGMAARHRKGSTAERLTYIWENGFRKSCLLSSESVWYACAGQRSLIYRILTRILHRLAAHPINSPHAVALRQLLRWLSCTIESLFPWLIVSEMANDVRDLLQQTGSELTAVLRHFEKCALIELYELMCPIAARMSDAQIHSSMCASKSWQRVWNSVSLVQNCFSTVSHHIKTHHPDSMSLPQKLPPKFLEARHLLAAKAALARLSSSHCYRPHELEAMERMRNEAREERWVEHWSAIEEQLVLKNFQRHLLRDCPSGKPNPTVVDLGDHQLPQTTDPDSLTVKPPESGMNEKTICPAVENTHFCETSEKHPDSSDAPISENAAMEPIVNGPTKQPPVVPDDPRSDQFYFALEDCWSTAPNGSCDADSSDEDVRSCLLCGRHGDDNIEGRLLFTGADTWVRLGNLVVSQPSCFPGVAWQLERVLQLDDYYCVVHVNCALWSNEVFEEETGQLVGLSDALRRGRESVCLDCGQYGATLLCSNSHEPMCTLYMQRWLAPGDSDSPSKIDVEMQKSVHFACALRRRPPAPRSIFTADRSWFCSPECHQAAIRQRLTDAIQSRKDQQHHKSSKSFDAQLDCTTDEETLTKGEYAMLENTVADDLEPISLGELLVCRRVFAPSDCFAMSLLPPTFHRQPNLSTFPDDNPGLLRIARRALSNLSASPNSMAFLQCTGLPAASLVITIGSLRVDRLGEVREASDSLAVTKRSSSPELCSLVGQTRQNNIWLVLPPKDERPSHLIEYTLLCKLIWFCEKLTWNPAESLVCDVLRQLNVLHQAASCFSRYDIRDVAIHVHVNCALWSNEVFEEETGQLVGLSDALRRGRESVCLDCGQYGATLLCSNSHEPMCTLYMQRWLAPGDSDSPSKIDVEMQKSVHFACALRRRPPAPRSIFTADRSWFCSPECHQAAIRQRLTDAIQSRKDQQHHKSSKSFDAQLDCTTDEETLTKGEYAMLENTVADDLEPISLGELLVCRRVFAPSDCFAMSLLPPTFHRQPNLSTFPDDNPGLLRIARRALSNLSASPNSMAFLQCTGLPAASLVITIGSLRVDRLGEVREASDSLAVTKRSSSPELCSLGSHLCPINYRARRIFWSCFKLDDRIPYTLHIRQTHAVNSHVSSASPSAPSLPPPTSTEPSSLNLKNTPAVLTTTLPKLIKHISPLPVSSNPTSPHPSAGIRCTNGFSGSTRFTQSFNVVCSVGSHKPAHHPAILRPSSSARIATVSQTVSSVANQAVTNTASLVVSKTSLDAVRCTADTKSQPLKIINAVLPQNRAVLTSVLESRGPITYYPIYTKGQNHSATKTPSTIQLVARPMTTYRIPAPLNARPGTLTTPTKDQQLASQLNGLFQSLPQLHTQPVKAATCLFPASEPLKPTSPDPPTRIPHQLIPQLDGTLDEDDKNYYSSKRSRSVFRQYSHSRRRSASATSNDSSSSNRTSASSASKAPRRSHFSAVDQLKQHKQSQQPPASLKALPAKRKWIEERNRQQELAHLVSKAKLANHARMYQHEVEKHARAFRLRFSIDGCVRSAPNPAVAWRSILTRVAVLREKQGLPPLLYGVTDGWTQFGLSHRHIIFLIEQMRGAFHCYRYRFRYHRRKIERLRQKFTPPVPVPEGCARAISWSKPRLPSNHARDPLSFLSCAGNPPPRPLVKSDQSESSRKDGLGLSNTVFSPNERTTVLSPTEQAVCAEAARQAASLVASQLKLPIRMREACIAQAVVQATGFLLQPNTSDDPASCHATKTRSKTTTEAEDEDYDQEQNDESSEDDKGQEDEADLGTVTTQFKRMVSGSMARYLRVAVHPSHIHGRGLFALRGFREDEMVIEYMGELIRNFVCETREIRYRSAGVDCYMFRIDSDLVIDATYAGNAARFINHSCDPNCYAKVVTVDDKKHIVILAQRRIYPGEELTYDYRFPKESDKLLCNCGSYNCRKYLN</sequence>
<dbReference type="Pfam" id="PF00628">
    <property type="entry name" value="PHD"/>
    <property type="match status" value="1"/>
</dbReference>
<gene>
    <name evidence="17" type="ORF">T265_04076</name>
</gene>
<keyword evidence="9" id="KW-0805">Transcription regulation</keyword>
<keyword evidence="3" id="KW-0808">Transferase</keyword>
<dbReference type="CDD" id="cd10518">
    <property type="entry name" value="SET_SETD1-like"/>
    <property type="match status" value="1"/>
</dbReference>
<dbReference type="SMART" id="SM00317">
    <property type="entry name" value="SET"/>
    <property type="match status" value="1"/>
</dbReference>
<feature type="region of interest" description="Disordered" evidence="13">
    <location>
        <begin position="3473"/>
        <end position="3496"/>
    </location>
</feature>
<dbReference type="InterPro" id="IPR013083">
    <property type="entry name" value="Znf_RING/FYVE/PHD"/>
</dbReference>
<feature type="compositionally biased region" description="Low complexity" evidence="13">
    <location>
        <begin position="1400"/>
        <end position="1416"/>
    </location>
</feature>
<keyword evidence="6 12" id="KW-0863">Zinc-finger</keyword>
<evidence type="ECO:0000256" key="2">
    <source>
        <dbReference type="ARBA" id="ARBA00022603"/>
    </source>
</evidence>
<evidence type="ECO:0000256" key="6">
    <source>
        <dbReference type="ARBA" id="ARBA00022771"/>
    </source>
</evidence>
<dbReference type="PROSITE" id="PS51542">
    <property type="entry name" value="FYRN"/>
    <property type="match status" value="1"/>
</dbReference>
<dbReference type="RefSeq" id="XP_009166986.1">
    <property type="nucleotide sequence ID" value="XM_009168722.1"/>
</dbReference>
<dbReference type="GO" id="GO:0032259">
    <property type="term" value="P:methylation"/>
    <property type="evidence" value="ECO:0007669"/>
    <property type="project" value="UniProtKB-KW"/>
</dbReference>
<keyword evidence="7" id="KW-0862">Zinc</keyword>
<protein>
    <recommendedName>
        <fullName evidence="19">PHD-finger</fullName>
    </recommendedName>
</protein>
<dbReference type="Gene3D" id="3.30.160.360">
    <property type="match status" value="1"/>
</dbReference>
<feature type="compositionally biased region" description="Polar residues" evidence="13">
    <location>
        <begin position="1446"/>
        <end position="1459"/>
    </location>
</feature>
<dbReference type="InterPro" id="IPR046341">
    <property type="entry name" value="SET_dom_sf"/>
</dbReference>
<feature type="region of interest" description="Disordered" evidence="13">
    <location>
        <begin position="3722"/>
        <end position="3825"/>
    </location>
</feature>
<dbReference type="CDD" id="cd15489">
    <property type="entry name" value="PHD_SF"/>
    <property type="match status" value="1"/>
</dbReference>
<evidence type="ECO:0000256" key="11">
    <source>
        <dbReference type="ARBA" id="ARBA00023242"/>
    </source>
</evidence>
<evidence type="ECO:0000313" key="18">
    <source>
        <dbReference type="Proteomes" id="UP000054324"/>
    </source>
</evidence>
<evidence type="ECO:0000256" key="3">
    <source>
        <dbReference type="ARBA" id="ARBA00022679"/>
    </source>
</evidence>
<evidence type="ECO:0000256" key="13">
    <source>
        <dbReference type="SAM" id="MobiDB-lite"/>
    </source>
</evidence>
<dbReference type="EMBL" id="KL596682">
    <property type="protein sequence ID" value="KER29227.1"/>
    <property type="molecule type" value="Genomic_DNA"/>
</dbReference>
<dbReference type="GeneID" id="20318262"/>
<evidence type="ECO:0008006" key="19">
    <source>
        <dbReference type="Google" id="ProtNLM"/>
    </source>
</evidence>
<evidence type="ECO:0000256" key="10">
    <source>
        <dbReference type="ARBA" id="ARBA00023163"/>
    </source>
</evidence>
<dbReference type="GO" id="GO:0045893">
    <property type="term" value="P:positive regulation of DNA-templated transcription"/>
    <property type="evidence" value="ECO:0007669"/>
    <property type="project" value="TreeGrafter"/>
</dbReference>
<feature type="region of interest" description="Disordered" evidence="13">
    <location>
        <begin position="1911"/>
        <end position="1930"/>
    </location>
</feature>
<dbReference type="InterPro" id="IPR003616">
    <property type="entry name" value="Post-SET_dom"/>
</dbReference>
<keyword evidence="5" id="KW-0479">Metal-binding</keyword>
<evidence type="ECO:0000313" key="17">
    <source>
        <dbReference type="EMBL" id="KER29227.1"/>
    </source>
</evidence>
<feature type="compositionally biased region" description="Polar residues" evidence="13">
    <location>
        <begin position="4018"/>
        <end position="4028"/>
    </location>
</feature>
<feature type="compositionally biased region" description="Acidic residues" evidence="13">
    <location>
        <begin position="4101"/>
        <end position="4127"/>
    </location>
</feature>
<proteinExistence type="predicted"/>
<keyword evidence="11" id="KW-0539">Nucleus</keyword>
<evidence type="ECO:0000256" key="9">
    <source>
        <dbReference type="ARBA" id="ARBA00023015"/>
    </source>
</evidence>
<feature type="region of interest" description="Disordered" evidence="13">
    <location>
        <begin position="647"/>
        <end position="670"/>
    </location>
</feature>
<feature type="compositionally biased region" description="Basic residues" evidence="13">
    <location>
        <begin position="3760"/>
        <end position="3776"/>
    </location>
</feature>
<dbReference type="CTD" id="20318262"/>
<dbReference type="KEGG" id="ovi:T265_04076"/>
<evidence type="ECO:0000259" key="15">
    <source>
        <dbReference type="PROSITE" id="PS50280"/>
    </source>
</evidence>
<dbReference type="Pfam" id="PF00856">
    <property type="entry name" value="SET"/>
    <property type="match status" value="1"/>
</dbReference>
<evidence type="ECO:0000256" key="8">
    <source>
        <dbReference type="ARBA" id="ARBA00022853"/>
    </source>
</evidence>
<dbReference type="PROSITE" id="PS51543">
    <property type="entry name" value="FYRC"/>
    <property type="match status" value="1"/>
</dbReference>
<dbReference type="InterPro" id="IPR003888">
    <property type="entry name" value="FYrich_N"/>
</dbReference>
<dbReference type="SMART" id="SM00249">
    <property type="entry name" value="PHD"/>
    <property type="match status" value="3"/>
</dbReference>
<dbReference type="GO" id="GO:0008270">
    <property type="term" value="F:zinc ion binding"/>
    <property type="evidence" value="ECO:0007669"/>
    <property type="project" value="UniProtKB-KW"/>
</dbReference>
<feature type="compositionally biased region" description="Basic and acidic residues" evidence="13">
    <location>
        <begin position="4006"/>
        <end position="4015"/>
    </location>
</feature>
<feature type="domain" description="PHD-type" evidence="14">
    <location>
        <begin position="1844"/>
        <end position="1899"/>
    </location>
</feature>
<feature type="domain" description="SET" evidence="15">
    <location>
        <begin position="4147"/>
        <end position="4263"/>
    </location>
</feature>
<dbReference type="OrthoDB" id="308383at2759"/>
<dbReference type="InterPro" id="IPR001214">
    <property type="entry name" value="SET_dom"/>
</dbReference>
<evidence type="ECO:0000256" key="7">
    <source>
        <dbReference type="ARBA" id="ARBA00022833"/>
    </source>
</evidence>
<dbReference type="GO" id="GO:0042800">
    <property type="term" value="F:histone H3K4 methyltransferase activity"/>
    <property type="evidence" value="ECO:0007669"/>
    <property type="project" value="TreeGrafter"/>
</dbReference>
<keyword evidence="4" id="KW-0949">S-adenosyl-L-methionine</keyword>
<dbReference type="GO" id="GO:0035097">
    <property type="term" value="C:histone methyltransferase complex"/>
    <property type="evidence" value="ECO:0007669"/>
    <property type="project" value="TreeGrafter"/>
</dbReference>
<dbReference type="PROSITE" id="PS50868">
    <property type="entry name" value="POST_SET"/>
    <property type="match status" value="1"/>
</dbReference>
<feature type="region of interest" description="Disordered" evidence="13">
    <location>
        <begin position="423"/>
        <end position="573"/>
    </location>
</feature>
<dbReference type="STRING" id="6198.A0A074ZTV0"/>
<keyword evidence="8" id="KW-0156">Chromatin regulator</keyword>
<accession>A0A074ZTV0</accession>
<dbReference type="PANTHER" id="PTHR45838:SF4">
    <property type="entry name" value="HISTONE-LYSINE N-METHYLTRANSFERASE TRITHORAX"/>
    <property type="match status" value="1"/>
</dbReference>
<dbReference type="Pfam" id="PF05965">
    <property type="entry name" value="FYRC"/>
    <property type="match status" value="1"/>
</dbReference>
<feature type="region of interest" description="Disordered" evidence="13">
    <location>
        <begin position="1446"/>
        <end position="1485"/>
    </location>
</feature>
<feature type="compositionally biased region" description="Low complexity" evidence="13">
    <location>
        <begin position="490"/>
        <end position="499"/>
    </location>
</feature>
<dbReference type="SMART" id="SM00508">
    <property type="entry name" value="PostSET"/>
    <property type="match status" value="1"/>
</dbReference>
<feature type="region of interest" description="Disordered" evidence="13">
    <location>
        <begin position="1194"/>
        <end position="1365"/>
    </location>
</feature>
<dbReference type="SMART" id="SM00542">
    <property type="entry name" value="FYRC"/>
    <property type="match status" value="1"/>
</dbReference>
<feature type="compositionally biased region" description="Polar residues" evidence="13">
    <location>
        <begin position="423"/>
        <end position="432"/>
    </location>
</feature>
<name>A0A074ZTV0_OPIVI</name>
<feature type="region of interest" description="Disordered" evidence="13">
    <location>
        <begin position="1126"/>
        <end position="1157"/>
    </location>
</feature>
<feature type="region of interest" description="Disordered" evidence="13">
    <location>
        <begin position="23"/>
        <end position="94"/>
    </location>
</feature>
<dbReference type="InterPro" id="IPR003889">
    <property type="entry name" value="FYrich_C"/>
</dbReference>
<dbReference type="SUPFAM" id="SSF57903">
    <property type="entry name" value="FYVE/PHD zinc finger"/>
    <property type="match status" value="2"/>
</dbReference>
<feature type="region of interest" description="Disordered" evidence="13">
    <location>
        <begin position="1381"/>
        <end position="1419"/>
    </location>
</feature>
<dbReference type="PROSITE" id="PS50280">
    <property type="entry name" value="SET"/>
    <property type="match status" value="1"/>
</dbReference>
<feature type="compositionally biased region" description="Polar residues" evidence="13">
    <location>
        <begin position="1647"/>
        <end position="1662"/>
    </location>
</feature>
<feature type="compositionally biased region" description="Low complexity" evidence="13">
    <location>
        <begin position="1143"/>
        <end position="1157"/>
    </location>
</feature>
<feature type="region of interest" description="Disordered" evidence="13">
    <location>
        <begin position="2633"/>
        <end position="2652"/>
    </location>
</feature>
<keyword evidence="18" id="KW-1185">Reference proteome</keyword>
<feature type="region of interest" description="Disordered" evidence="13">
    <location>
        <begin position="3994"/>
        <end position="4028"/>
    </location>
</feature>
<evidence type="ECO:0000259" key="16">
    <source>
        <dbReference type="PROSITE" id="PS50868"/>
    </source>
</evidence>
<evidence type="ECO:0000259" key="14">
    <source>
        <dbReference type="PROSITE" id="PS50016"/>
    </source>
</evidence>
<feature type="region of interest" description="Disordered" evidence="13">
    <location>
        <begin position="1637"/>
        <end position="1682"/>
    </location>
</feature>
<feature type="region of interest" description="Disordered" evidence="13">
    <location>
        <begin position="2137"/>
        <end position="2201"/>
    </location>
</feature>
<organism evidence="17 18">
    <name type="scientific">Opisthorchis viverrini</name>
    <name type="common">Southeast Asian liver fluke</name>
    <dbReference type="NCBI Taxonomy" id="6198"/>
    <lineage>
        <taxon>Eukaryota</taxon>
        <taxon>Metazoa</taxon>
        <taxon>Spiralia</taxon>
        <taxon>Lophotrochozoa</taxon>
        <taxon>Platyhelminthes</taxon>
        <taxon>Trematoda</taxon>
        <taxon>Digenea</taxon>
        <taxon>Opisthorchiida</taxon>
        <taxon>Opisthorchiata</taxon>
        <taxon>Opisthorchiidae</taxon>
        <taxon>Opisthorchis</taxon>
    </lineage>
</organism>
<dbReference type="Pfam" id="PF05964">
    <property type="entry name" value="FYRN"/>
    <property type="match status" value="1"/>
</dbReference>
<dbReference type="InterPro" id="IPR019787">
    <property type="entry name" value="Znf_PHD-finger"/>
</dbReference>
<feature type="compositionally biased region" description="Polar residues" evidence="13">
    <location>
        <begin position="2091"/>
        <end position="2107"/>
    </location>
</feature>
<keyword evidence="10" id="KW-0804">Transcription</keyword>
<dbReference type="CDD" id="cd15506">
    <property type="entry name" value="PHD1_KMT2A_like"/>
    <property type="match status" value="1"/>
</dbReference>
<feature type="compositionally biased region" description="Polar residues" evidence="13">
    <location>
        <begin position="62"/>
        <end position="75"/>
    </location>
</feature>
<feature type="compositionally biased region" description="Polar residues" evidence="13">
    <location>
        <begin position="83"/>
        <end position="94"/>
    </location>
</feature>
<comment type="subcellular location">
    <subcellularLocation>
        <location evidence="1">Nucleus</location>
    </subcellularLocation>
</comment>
<dbReference type="InterPro" id="IPR011011">
    <property type="entry name" value="Znf_FYVE_PHD"/>
</dbReference>
<dbReference type="Gene3D" id="3.30.40.10">
    <property type="entry name" value="Zinc/RING finger domain, C3HC4 (zinc finger)"/>
    <property type="match status" value="5"/>
</dbReference>
<dbReference type="PANTHER" id="PTHR45838">
    <property type="entry name" value="HISTONE-LYSINE-N-METHYLTRANSFERASE 2 KMT2 FAMILY MEMBER"/>
    <property type="match status" value="1"/>
</dbReference>
<feature type="compositionally biased region" description="Polar residues" evidence="13">
    <location>
        <begin position="551"/>
        <end position="560"/>
    </location>
</feature>
<dbReference type="SUPFAM" id="SSF82199">
    <property type="entry name" value="SET domain"/>
    <property type="match status" value="1"/>
</dbReference>
<evidence type="ECO:0000256" key="5">
    <source>
        <dbReference type="ARBA" id="ARBA00022723"/>
    </source>
</evidence>